<accession>A0ABU3TU62</accession>
<name>A0ABU3TU62_9BACT</name>
<protein>
    <submittedName>
        <fullName evidence="2">YqgE/AlgH family protein</fullName>
    </submittedName>
</protein>
<keyword evidence="3" id="KW-1185">Reference proteome</keyword>
<reference evidence="2 3" key="1">
    <citation type="submission" date="2023-09" db="EMBL/GenBank/DDBJ databases">
        <title>Aquirufa genomes.</title>
        <authorList>
            <person name="Pitt A."/>
        </authorList>
    </citation>
    <scope>NUCLEOTIDE SEQUENCE [LARGE SCALE GENOMIC DNA]</scope>
    <source>
        <strain evidence="2 3">LEOWEIH-7C</strain>
    </source>
</reference>
<dbReference type="EMBL" id="JAVNWW010000005">
    <property type="protein sequence ID" value="MDU0809404.1"/>
    <property type="molecule type" value="Genomic_DNA"/>
</dbReference>
<organism evidence="2 3">
    <name type="scientific">Aquirufa regiilacus</name>
    <dbReference type="NCBI Taxonomy" id="3024868"/>
    <lineage>
        <taxon>Bacteria</taxon>
        <taxon>Pseudomonadati</taxon>
        <taxon>Bacteroidota</taxon>
        <taxon>Cytophagia</taxon>
        <taxon>Cytophagales</taxon>
        <taxon>Flectobacillaceae</taxon>
        <taxon>Aquirufa</taxon>
    </lineage>
</organism>
<dbReference type="Pfam" id="PF02622">
    <property type="entry name" value="DUF179"/>
    <property type="match status" value="1"/>
</dbReference>
<dbReference type="RefSeq" id="WP_316070809.1">
    <property type="nucleotide sequence ID" value="NZ_JAVNWW010000005.1"/>
</dbReference>
<dbReference type="InterPro" id="IPR003774">
    <property type="entry name" value="AlgH-like"/>
</dbReference>
<dbReference type="Gene3D" id="3.40.1740.10">
    <property type="entry name" value="VC0467-like"/>
    <property type="match status" value="1"/>
</dbReference>
<evidence type="ECO:0000256" key="1">
    <source>
        <dbReference type="ARBA" id="ARBA00009600"/>
    </source>
</evidence>
<dbReference type="SUPFAM" id="SSF143456">
    <property type="entry name" value="VC0467-like"/>
    <property type="match status" value="1"/>
</dbReference>
<sequence>MPSPSDLKPGVLLISEPFLEDPSFKRAVILLCEHTRSHSFGLVLTQPQEVILDSIMDAKVMGEIPLFAGGPVDPTILQFIHRRPDLIQGGQEISPGLFWAGDFEQVIEAVVDGTISFQEIKFFIGYSGWSAGQLDRELKSNAWMVSQARIEDVFEEEPGKLWRNVLYQKGGNFRVLSTYPDDPNLN</sequence>
<dbReference type="Proteomes" id="UP001249959">
    <property type="component" value="Unassembled WGS sequence"/>
</dbReference>
<dbReference type="PANTHER" id="PTHR30327:SF1">
    <property type="entry name" value="UPF0301 PROTEIN YQGE"/>
    <property type="match status" value="1"/>
</dbReference>
<comment type="caution">
    <text evidence="2">The sequence shown here is derived from an EMBL/GenBank/DDBJ whole genome shotgun (WGS) entry which is preliminary data.</text>
</comment>
<evidence type="ECO:0000313" key="3">
    <source>
        <dbReference type="Proteomes" id="UP001249959"/>
    </source>
</evidence>
<comment type="similarity">
    <text evidence="1">Belongs to the UPF0301 (AlgH) family.</text>
</comment>
<evidence type="ECO:0000313" key="2">
    <source>
        <dbReference type="EMBL" id="MDU0809404.1"/>
    </source>
</evidence>
<dbReference type="PANTHER" id="PTHR30327">
    <property type="entry name" value="UNCHARACTERIZED PROTEIN YQGE"/>
    <property type="match status" value="1"/>
</dbReference>
<gene>
    <name evidence="2" type="ORF">PQG45_10180</name>
</gene>
<proteinExistence type="inferred from homology"/>